<evidence type="ECO:0000256" key="3">
    <source>
        <dbReference type="ARBA" id="ARBA00022801"/>
    </source>
</evidence>
<accession>A0A221V277</accession>
<evidence type="ECO:0000313" key="6">
    <source>
        <dbReference type="EMBL" id="ASO07478.1"/>
    </source>
</evidence>
<dbReference type="CDD" id="cd16025">
    <property type="entry name" value="PAS_like"/>
    <property type="match status" value="1"/>
</dbReference>
<comment type="similarity">
    <text evidence="1">Belongs to the sulfatase family.</text>
</comment>
<dbReference type="Pfam" id="PF00884">
    <property type="entry name" value="Sulfatase"/>
    <property type="match status" value="1"/>
</dbReference>
<dbReference type="SUPFAM" id="SSF53649">
    <property type="entry name" value="Alkaline phosphatase-like"/>
    <property type="match status" value="1"/>
</dbReference>
<dbReference type="AlphaFoldDB" id="A0A221V277"/>
<dbReference type="PROSITE" id="PS00149">
    <property type="entry name" value="SULFATASE_2"/>
    <property type="match status" value="1"/>
</dbReference>
<evidence type="ECO:0000313" key="7">
    <source>
        <dbReference type="Proteomes" id="UP000204551"/>
    </source>
</evidence>
<dbReference type="STRING" id="616991.GCA_000733925_04204"/>
<dbReference type="EMBL" id="CP022515">
    <property type="protein sequence ID" value="ASO07478.1"/>
    <property type="molecule type" value="Genomic_DNA"/>
</dbReference>
<reference evidence="6 7" key="1">
    <citation type="submission" date="2017-07" db="EMBL/GenBank/DDBJ databases">
        <title>Genome Sequence of Arenibacter algicola Strain SMS7 Isolated from a culture of the Diatom Skeletonema marinoi.</title>
        <authorList>
            <person name="Topel M."/>
            <person name="Pinder M.I.M."/>
            <person name="Johansson O.N."/>
            <person name="Kourtchenko O."/>
            <person name="Godhe A."/>
            <person name="Clarke A.K."/>
        </authorList>
    </citation>
    <scope>NUCLEOTIDE SEQUENCE [LARGE SCALE GENOMIC DNA]</scope>
    <source>
        <strain evidence="6 7">SMS7</strain>
    </source>
</reference>
<evidence type="ECO:0000256" key="4">
    <source>
        <dbReference type="ARBA" id="ARBA00022837"/>
    </source>
</evidence>
<gene>
    <name evidence="6" type="ORF">AREALGSMS7_04072</name>
</gene>
<evidence type="ECO:0000256" key="1">
    <source>
        <dbReference type="ARBA" id="ARBA00008779"/>
    </source>
</evidence>
<dbReference type="InterPro" id="IPR017850">
    <property type="entry name" value="Alkaline_phosphatase_core_sf"/>
</dbReference>
<dbReference type="Gene3D" id="3.30.1120.10">
    <property type="match status" value="1"/>
</dbReference>
<dbReference type="InterPro" id="IPR000917">
    <property type="entry name" value="Sulfatase_N"/>
</dbReference>
<dbReference type="eggNOG" id="COG3119">
    <property type="taxonomic scope" value="Bacteria"/>
</dbReference>
<organism evidence="6 7">
    <name type="scientific">Arenibacter algicola</name>
    <dbReference type="NCBI Taxonomy" id="616991"/>
    <lineage>
        <taxon>Bacteria</taxon>
        <taxon>Pseudomonadati</taxon>
        <taxon>Bacteroidota</taxon>
        <taxon>Flavobacteriia</taxon>
        <taxon>Flavobacteriales</taxon>
        <taxon>Flavobacteriaceae</taxon>
        <taxon>Arenibacter</taxon>
    </lineage>
</organism>
<dbReference type="Gene3D" id="3.40.720.10">
    <property type="entry name" value="Alkaline Phosphatase, subunit A"/>
    <property type="match status" value="1"/>
</dbReference>
<sequence>MKNIGYLKSVRYLHVLLGLLAIIFGSCRFKNQKDSPQKDSRPNILIVMLDDLGFSDISCYGSEIPTPNIDRLAFNGLLYTQFRNAARCCPTRASLMTGLYPHQAGIGHMMNDLGHEGYRGDLSPNTVTIAEALKLVGYNTYMAGKWHLTRFTDPKGASHNWPLQRGFDKFYGTLPGYGSQYNPVGLMENNDFKEPKGDFYYTEALTQKSISYLEEASLSKSPFFLYLSYSAPHYPLHAKEEFIARHRGRFSKGWDSLRIQRFNNLKDNGILALTTKLSERDGMGIPWEEEPNKAWQESRMEAYAGMIGHVDQGIGSILSVLEKNGQLDNTIIFFLSDNGGSAEGHLNNTVERWGTPWESSLIPEKTRDGERVISGDFVGLELGPENTFGSYGPKWSNLSNTPFRMHKNWVHEGGISTPFIVHWPNGIVDQGKLRNQPGHIMDIMATCLEVSGGTHPSEYNGHFIKPLQGVSLVPTFKDNPLNRNEPLFWEHEGNRAVIKGKWKLVSAYPGSWSNMMEFKNKGNWELYNLDTDRTETNNLSKLYPDLVEELSNAWQHWADKNGVVDYKELDLEIY</sequence>
<dbReference type="PANTHER" id="PTHR42693:SF53">
    <property type="entry name" value="ENDO-4-O-SULFATASE"/>
    <property type="match status" value="1"/>
</dbReference>
<keyword evidence="3 6" id="KW-0378">Hydrolase</keyword>
<dbReference type="GO" id="GO:0004065">
    <property type="term" value="F:arylsulfatase activity"/>
    <property type="evidence" value="ECO:0007669"/>
    <property type="project" value="UniProtKB-EC"/>
</dbReference>
<proteinExistence type="inferred from homology"/>
<evidence type="ECO:0000259" key="5">
    <source>
        <dbReference type="Pfam" id="PF00884"/>
    </source>
</evidence>
<keyword evidence="4" id="KW-0106">Calcium</keyword>
<feature type="domain" description="Sulfatase N-terminal" evidence="5">
    <location>
        <begin position="42"/>
        <end position="451"/>
    </location>
</feature>
<dbReference type="RefSeq" id="WP_093979742.1">
    <property type="nucleotide sequence ID" value="NZ_CP022515.1"/>
</dbReference>
<evidence type="ECO:0000256" key="2">
    <source>
        <dbReference type="ARBA" id="ARBA00022723"/>
    </source>
</evidence>
<dbReference type="KEGG" id="aalg:AREALGSMS7_04072"/>
<dbReference type="GO" id="GO:0046872">
    <property type="term" value="F:metal ion binding"/>
    <property type="evidence" value="ECO:0007669"/>
    <property type="project" value="UniProtKB-KW"/>
</dbReference>
<dbReference type="PROSITE" id="PS51257">
    <property type="entry name" value="PROKAR_LIPOPROTEIN"/>
    <property type="match status" value="1"/>
</dbReference>
<dbReference type="EC" id="3.1.6.1" evidence="6"/>
<protein>
    <submittedName>
        <fullName evidence="6">Arylsulfatase</fullName>
        <ecNumber evidence="6">3.1.6.1</ecNumber>
    </submittedName>
</protein>
<keyword evidence="2" id="KW-0479">Metal-binding</keyword>
<dbReference type="PANTHER" id="PTHR42693">
    <property type="entry name" value="ARYLSULFATASE FAMILY MEMBER"/>
    <property type="match status" value="1"/>
</dbReference>
<dbReference type="InterPro" id="IPR050738">
    <property type="entry name" value="Sulfatase"/>
</dbReference>
<name>A0A221V277_9FLAO</name>
<dbReference type="Proteomes" id="UP000204551">
    <property type="component" value="Chromosome"/>
</dbReference>
<dbReference type="InterPro" id="IPR024607">
    <property type="entry name" value="Sulfatase_CS"/>
</dbReference>